<gene>
    <name evidence="1" type="ORF">J7302_05575</name>
</gene>
<comment type="caution">
    <text evidence="1">The sequence shown here is derived from an EMBL/GenBank/DDBJ whole genome shotgun (WGS) entry which is preliminary data.</text>
</comment>
<evidence type="ECO:0000313" key="2">
    <source>
        <dbReference type="Proteomes" id="UP001519667"/>
    </source>
</evidence>
<protein>
    <recommendedName>
        <fullName evidence="3">Acyl-CoA dehydrogenase</fullName>
    </recommendedName>
</protein>
<accession>A0ABS5XD30</accession>
<dbReference type="EMBL" id="JAGTIS010000002">
    <property type="protein sequence ID" value="MBT8765598.1"/>
    <property type="molecule type" value="Genomic_DNA"/>
</dbReference>
<dbReference type="RefSeq" id="WP_215371588.1">
    <property type="nucleotide sequence ID" value="NZ_JAGTIS010000002.1"/>
</dbReference>
<reference evidence="1 2" key="1">
    <citation type="submission" date="2021-04" db="EMBL/GenBank/DDBJ databases">
        <title>Pseudomonas boanensis sp. nov., a bacterium isolated from river water used for household purposes in Boane District, Mozambique.</title>
        <authorList>
            <person name="Nicklasson M."/>
            <person name="Martin-Rodriguez A.J."/>
            <person name="Thorell K."/>
            <person name="Neves L."/>
            <person name="Mussagy A."/>
            <person name="Rydberg H.A."/>
            <person name="Hernroth B."/>
            <person name="Svensson-Stadler L."/>
            <person name="Sjoling A."/>
        </authorList>
    </citation>
    <scope>NUCLEOTIDE SEQUENCE [LARGE SCALE GENOMIC DNA]</scope>
    <source>
        <strain evidence="1 2">DB1</strain>
    </source>
</reference>
<organism evidence="1 2">
    <name type="scientific">Metapseudomonas boanensis</name>
    <dbReference type="NCBI Taxonomy" id="2822138"/>
    <lineage>
        <taxon>Bacteria</taxon>
        <taxon>Pseudomonadati</taxon>
        <taxon>Pseudomonadota</taxon>
        <taxon>Gammaproteobacteria</taxon>
        <taxon>Pseudomonadales</taxon>
        <taxon>Pseudomonadaceae</taxon>
        <taxon>Metapseudomonas</taxon>
    </lineage>
</organism>
<name>A0ABS5XD30_9GAMM</name>
<evidence type="ECO:0000313" key="1">
    <source>
        <dbReference type="EMBL" id="MBT8765598.1"/>
    </source>
</evidence>
<dbReference type="Proteomes" id="UP001519667">
    <property type="component" value="Unassembled WGS sequence"/>
</dbReference>
<evidence type="ECO:0008006" key="3">
    <source>
        <dbReference type="Google" id="ProtNLM"/>
    </source>
</evidence>
<keyword evidence="2" id="KW-1185">Reference proteome</keyword>
<proteinExistence type="predicted"/>
<sequence>MKTPLLGSPDDLLELTLSDEQQMLVGMLKGFAQDVLCPAAHEVDAQATVPA</sequence>